<feature type="region of interest" description="Disordered" evidence="1">
    <location>
        <begin position="241"/>
        <end position="280"/>
    </location>
</feature>
<name>A0ABD7V8B8_9ACTN</name>
<feature type="domain" description="ABC-type glycine betaine transport system substrate-binding" evidence="3">
    <location>
        <begin position="57"/>
        <end position="175"/>
    </location>
</feature>
<feature type="domain" description="ABC-type glycine betaine transport system substrate-binding" evidence="3">
    <location>
        <begin position="281"/>
        <end position="338"/>
    </location>
</feature>
<organism evidence="4 5">
    <name type="scientific">Gordonia paraffinivorans</name>
    <dbReference type="NCBI Taxonomy" id="175628"/>
    <lineage>
        <taxon>Bacteria</taxon>
        <taxon>Bacillati</taxon>
        <taxon>Actinomycetota</taxon>
        <taxon>Actinomycetes</taxon>
        <taxon>Mycobacteriales</taxon>
        <taxon>Gordoniaceae</taxon>
        <taxon>Gordonia</taxon>
    </lineage>
</organism>
<evidence type="ECO:0000256" key="2">
    <source>
        <dbReference type="SAM" id="Phobius"/>
    </source>
</evidence>
<accession>A0ABD7V8B8</accession>
<evidence type="ECO:0000256" key="1">
    <source>
        <dbReference type="SAM" id="MobiDB-lite"/>
    </source>
</evidence>
<keyword evidence="2" id="KW-1133">Transmembrane helix</keyword>
<proteinExistence type="predicted"/>
<gene>
    <name evidence="4" type="ORF">NCTC8139_04076</name>
</gene>
<keyword evidence="2" id="KW-0812">Transmembrane</keyword>
<protein>
    <submittedName>
        <fullName evidence="4">Substrate binding domain of ABC-type glycine betaine transport system</fullName>
    </submittedName>
</protein>
<feature type="transmembrane region" description="Helical" evidence="2">
    <location>
        <begin position="30"/>
        <end position="46"/>
    </location>
</feature>
<dbReference type="Gene3D" id="3.40.190.10">
    <property type="entry name" value="Periplasmic binding protein-like II"/>
    <property type="match status" value="2"/>
</dbReference>
<evidence type="ECO:0000313" key="4">
    <source>
        <dbReference type="EMBL" id="VFA90492.1"/>
    </source>
</evidence>
<dbReference type="SUPFAM" id="SSF53850">
    <property type="entry name" value="Periplasmic binding protein-like II"/>
    <property type="match status" value="1"/>
</dbReference>
<feature type="region of interest" description="Disordered" evidence="1">
    <location>
        <begin position="1"/>
        <end position="20"/>
    </location>
</feature>
<evidence type="ECO:0000259" key="3">
    <source>
        <dbReference type="Pfam" id="PF04069"/>
    </source>
</evidence>
<sequence length="341" mass="35083">MTDRGRSGTRAGPRNRYGGRVRKSHVGKRLAVVTGLVAMLVLGLTGCGDDAGAPRALVIGSADQPAMRVMAEIYTGALRNVGSVVSDDHPLGDDATLLEEMDRAEIDLFPAFTGELLSLLAPSSTAVGAEEVYVDLNRSLPQGVSVGDETPVSDAPQLFVSTTLAGTLGVSGLDDCALLPPGLPVVVTSDPEPSTLKAFADAGCRLGPVETVPTTEEVLVRASQGDAIGLLAPLDIAGEDAEGASSDVQALRTPAGEGENADEPRAGGSAEKPRDAAVSGPRAEMLVPVFRTAALNRDQVKTMNKVAGEITTADLATMAGEVQTGGDPREVAQEWLAEHGL</sequence>
<evidence type="ECO:0000313" key="5">
    <source>
        <dbReference type="Proteomes" id="UP000360750"/>
    </source>
</evidence>
<dbReference type="InterPro" id="IPR007210">
    <property type="entry name" value="ABC_Gly_betaine_transp_sub-bd"/>
</dbReference>
<comment type="caution">
    <text evidence="4">The sequence shown here is derived from an EMBL/GenBank/DDBJ whole genome shotgun (WGS) entry which is preliminary data.</text>
</comment>
<dbReference type="EMBL" id="CAACYD010000007">
    <property type="protein sequence ID" value="VFA90492.1"/>
    <property type="molecule type" value="Genomic_DNA"/>
</dbReference>
<keyword evidence="2" id="KW-0472">Membrane</keyword>
<reference evidence="4 5" key="1">
    <citation type="submission" date="2019-02" db="EMBL/GenBank/DDBJ databases">
        <authorList>
            <consortium name="Pathogen Informatics"/>
        </authorList>
    </citation>
    <scope>NUCLEOTIDE SEQUENCE [LARGE SCALE GENOMIC DNA]</scope>
    <source>
        <strain evidence="4 5">3012STDY6756503</strain>
    </source>
</reference>
<dbReference type="AlphaFoldDB" id="A0ABD7V8B8"/>
<dbReference type="Pfam" id="PF04069">
    <property type="entry name" value="OpuAC"/>
    <property type="match status" value="2"/>
</dbReference>
<dbReference type="Proteomes" id="UP000360750">
    <property type="component" value="Unassembled WGS sequence"/>
</dbReference>